<name>A0A428JKI2_9BACT</name>
<keyword evidence="1" id="KW-0812">Transmembrane</keyword>
<reference evidence="2 3" key="1">
    <citation type="submission" date="2018-12" db="EMBL/GenBank/DDBJ databases">
        <authorList>
            <person name="Feng G."/>
            <person name="Zhu H."/>
        </authorList>
    </citation>
    <scope>NUCLEOTIDE SEQUENCE [LARGE SCALE GENOMIC DNA]</scope>
    <source>
        <strain evidence="2 3">9PBR-2</strain>
    </source>
</reference>
<sequence>MALAALLLLQLETNAWLLPPVLSLGVGGSLVAVGGYAMSRWRWRQYWLITAAALLLQLPLYLLVQQWQNRISQRRAGVIIRALATYHRTQQQFPDSLAQLTPRYLPRLPTTAYGIVTPAPFQYYSPALTNDSATYQLGYGMGLFVQAFYSSSTGQWTYHE</sequence>
<organism evidence="2 3">
    <name type="scientific">Hymenobacter metallilatus</name>
    <dbReference type="NCBI Taxonomy" id="2493666"/>
    <lineage>
        <taxon>Bacteria</taxon>
        <taxon>Pseudomonadati</taxon>
        <taxon>Bacteroidota</taxon>
        <taxon>Cytophagia</taxon>
        <taxon>Cytophagales</taxon>
        <taxon>Hymenobacteraceae</taxon>
        <taxon>Hymenobacter</taxon>
    </lineage>
</organism>
<gene>
    <name evidence="2" type="ORF">EI290_11320</name>
</gene>
<comment type="caution">
    <text evidence="2">The sequence shown here is derived from an EMBL/GenBank/DDBJ whole genome shotgun (WGS) entry which is preliminary data.</text>
</comment>
<dbReference type="AlphaFoldDB" id="A0A428JKI2"/>
<feature type="transmembrane region" description="Helical" evidence="1">
    <location>
        <begin position="46"/>
        <end position="64"/>
    </location>
</feature>
<evidence type="ECO:0000313" key="3">
    <source>
        <dbReference type="Proteomes" id="UP000280066"/>
    </source>
</evidence>
<evidence type="ECO:0000313" key="2">
    <source>
        <dbReference type="EMBL" id="RSK33290.1"/>
    </source>
</evidence>
<keyword evidence="1" id="KW-1133">Transmembrane helix</keyword>
<dbReference type="OrthoDB" id="887175at2"/>
<dbReference type="EMBL" id="RWIS01000006">
    <property type="protein sequence ID" value="RSK33290.1"/>
    <property type="molecule type" value="Genomic_DNA"/>
</dbReference>
<keyword evidence="3" id="KW-1185">Reference proteome</keyword>
<dbReference type="Proteomes" id="UP000280066">
    <property type="component" value="Unassembled WGS sequence"/>
</dbReference>
<dbReference type="RefSeq" id="WP_148103634.1">
    <property type="nucleotide sequence ID" value="NZ_RWIS01000006.1"/>
</dbReference>
<accession>A0A428JKI2</accession>
<evidence type="ECO:0000256" key="1">
    <source>
        <dbReference type="SAM" id="Phobius"/>
    </source>
</evidence>
<keyword evidence="1" id="KW-0472">Membrane</keyword>
<proteinExistence type="predicted"/>
<protein>
    <submittedName>
        <fullName evidence="2">Uncharacterized protein</fullName>
    </submittedName>
</protein>